<evidence type="ECO:0000313" key="3">
    <source>
        <dbReference type="Proteomes" id="UP000589620"/>
    </source>
</evidence>
<feature type="domain" description="DUF559" evidence="1">
    <location>
        <begin position="187"/>
        <end position="248"/>
    </location>
</feature>
<organism evidence="2 3">
    <name type="scientific">Leifsonia soli</name>
    <dbReference type="NCBI Taxonomy" id="582665"/>
    <lineage>
        <taxon>Bacteria</taxon>
        <taxon>Bacillati</taxon>
        <taxon>Actinomycetota</taxon>
        <taxon>Actinomycetes</taxon>
        <taxon>Micrococcales</taxon>
        <taxon>Microbacteriaceae</taxon>
        <taxon>Leifsonia</taxon>
    </lineage>
</organism>
<dbReference type="InterPro" id="IPR007569">
    <property type="entry name" value="DUF559"/>
</dbReference>
<dbReference type="SUPFAM" id="SSF52980">
    <property type="entry name" value="Restriction endonuclease-like"/>
    <property type="match status" value="1"/>
</dbReference>
<dbReference type="RefSeq" id="WP_179455002.1">
    <property type="nucleotide sequence ID" value="NZ_BAAAPX010000001.1"/>
</dbReference>
<evidence type="ECO:0000259" key="1">
    <source>
        <dbReference type="Pfam" id="PF04480"/>
    </source>
</evidence>
<dbReference type="Proteomes" id="UP000589620">
    <property type="component" value="Unassembled WGS sequence"/>
</dbReference>
<sequence length="254" mass="27908">MTPATDLIDRCRAFLPAMGPRMLFSHVTAALLHGLPLPAAMTDADPLHVSARAPMRAPRHVGIRGHQTRQPDDAIVSLHGLPVSSPVETWCQMASVLQERDLVVLGDALLTKRKPLATVDDLVLAVDASPCRPGIRRLRSATSRVRPRTESPMETILRLAIVDAGLPEPAVDYRILGATGEAAAHGDLVFPSARVVVEYDGDHHRTDARQYYIDVDRLWRIRSLGWEVVRINKSHMSGNAVEAIRRIRLALAST</sequence>
<keyword evidence="3" id="KW-1185">Reference proteome</keyword>
<evidence type="ECO:0000313" key="2">
    <source>
        <dbReference type="EMBL" id="NYD73453.1"/>
    </source>
</evidence>
<protein>
    <recommendedName>
        <fullName evidence="1">DUF559 domain-containing protein</fullName>
    </recommendedName>
</protein>
<dbReference type="AlphaFoldDB" id="A0A852SXP0"/>
<gene>
    <name evidence="2" type="ORF">BJ963_000972</name>
</gene>
<name>A0A852SXP0_9MICO</name>
<proteinExistence type="predicted"/>
<comment type="caution">
    <text evidence="2">The sequence shown here is derived from an EMBL/GenBank/DDBJ whole genome shotgun (WGS) entry which is preliminary data.</text>
</comment>
<dbReference type="EMBL" id="JACCBJ010000001">
    <property type="protein sequence ID" value="NYD73453.1"/>
    <property type="molecule type" value="Genomic_DNA"/>
</dbReference>
<accession>A0A852SXP0</accession>
<dbReference type="Gene3D" id="3.40.960.10">
    <property type="entry name" value="VSR Endonuclease"/>
    <property type="match status" value="1"/>
</dbReference>
<reference evidence="2 3" key="1">
    <citation type="submission" date="2020-07" db="EMBL/GenBank/DDBJ databases">
        <title>Sequencing the genomes of 1000 actinobacteria strains.</title>
        <authorList>
            <person name="Klenk H.-P."/>
        </authorList>
    </citation>
    <scope>NUCLEOTIDE SEQUENCE [LARGE SCALE GENOMIC DNA]</scope>
    <source>
        <strain evidence="2 3">DSM 23871</strain>
    </source>
</reference>
<dbReference type="Pfam" id="PF04480">
    <property type="entry name" value="DUF559"/>
    <property type="match status" value="1"/>
</dbReference>
<dbReference type="InterPro" id="IPR011335">
    <property type="entry name" value="Restrct_endonuc-II-like"/>
</dbReference>